<dbReference type="InterPro" id="IPR019749">
    <property type="entry name" value="Band_41_domain"/>
</dbReference>
<feature type="compositionally biased region" description="Basic and acidic residues" evidence="1">
    <location>
        <begin position="1091"/>
        <end position="1109"/>
    </location>
</feature>
<feature type="compositionally biased region" description="Polar residues" evidence="1">
    <location>
        <begin position="1291"/>
        <end position="1310"/>
    </location>
</feature>
<dbReference type="InterPro" id="IPR014352">
    <property type="entry name" value="FERM/acyl-CoA-bd_prot_sf"/>
</dbReference>
<feature type="region of interest" description="Disordered" evidence="1">
    <location>
        <begin position="1261"/>
        <end position="1310"/>
    </location>
</feature>
<feature type="compositionally biased region" description="Polar residues" evidence="1">
    <location>
        <begin position="814"/>
        <end position="823"/>
    </location>
</feature>
<dbReference type="Pfam" id="PF00397">
    <property type="entry name" value="WW"/>
    <property type="match status" value="1"/>
</dbReference>
<feature type="region of interest" description="Disordered" evidence="1">
    <location>
        <begin position="809"/>
        <end position="830"/>
    </location>
</feature>
<evidence type="ECO:0000313" key="7">
    <source>
        <dbReference type="Proteomes" id="UP001153954"/>
    </source>
</evidence>
<dbReference type="InterPro" id="IPR019748">
    <property type="entry name" value="FERM_central"/>
</dbReference>
<feature type="domain" description="PDZ" evidence="4">
    <location>
        <begin position="76"/>
        <end position="153"/>
    </location>
</feature>
<feature type="compositionally biased region" description="Low complexity" evidence="1">
    <location>
        <begin position="1281"/>
        <end position="1290"/>
    </location>
</feature>
<dbReference type="SMART" id="SM00228">
    <property type="entry name" value="PDZ"/>
    <property type="match status" value="1"/>
</dbReference>
<dbReference type="PROSITE" id="PS50106">
    <property type="entry name" value="PDZ"/>
    <property type="match status" value="1"/>
</dbReference>
<dbReference type="SUPFAM" id="SSF47031">
    <property type="entry name" value="Second domain of FERM"/>
    <property type="match status" value="1"/>
</dbReference>
<reference evidence="6" key="1">
    <citation type="submission" date="2022-03" db="EMBL/GenBank/DDBJ databases">
        <authorList>
            <person name="Tunstrom K."/>
        </authorList>
    </citation>
    <scope>NUCLEOTIDE SEQUENCE</scope>
</reference>
<comment type="caution">
    <text evidence="6">The sequence shown here is derived from an EMBL/GenBank/DDBJ whole genome shotgun (WGS) entry which is preliminary data.</text>
</comment>
<dbReference type="CDD" id="cd14473">
    <property type="entry name" value="FERM_B-lobe"/>
    <property type="match status" value="1"/>
</dbReference>
<dbReference type="GO" id="GO:0009887">
    <property type="term" value="P:animal organ morphogenesis"/>
    <property type="evidence" value="ECO:0007669"/>
    <property type="project" value="UniProtKB-ARBA"/>
</dbReference>
<dbReference type="Proteomes" id="UP001153954">
    <property type="component" value="Unassembled WGS sequence"/>
</dbReference>
<protein>
    <recommendedName>
        <fullName evidence="8">FERM and PDZ domain-containing protein 4</fullName>
    </recommendedName>
</protein>
<dbReference type="SUPFAM" id="SSF51045">
    <property type="entry name" value="WW domain"/>
    <property type="match status" value="1"/>
</dbReference>
<feature type="region of interest" description="Disordered" evidence="1">
    <location>
        <begin position="1091"/>
        <end position="1158"/>
    </location>
</feature>
<dbReference type="Gene3D" id="1.20.80.10">
    <property type="match status" value="1"/>
</dbReference>
<dbReference type="GO" id="GO:0071944">
    <property type="term" value="C:cell periphery"/>
    <property type="evidence" value="ECO:0007669"/>
    <property type="project" value="UniProtKB-ARBA"/>
</dbReference>
<dbReference type="GO" id="GO:0030182">
    <property type="term" value="P:neuron differentiation"/>
    <property type="evidence" value="ECO:0007669"/>
    <property type="project" value="UniProtKB-ARBA"/>
</dbReference>
<dbReference type="CDD" id="cd00201">
    <property type="entry name" value="WW"/>
    <property type="match status" value="1"/>
</dbReference>
<evidence type="ECO:0008006" key="8">
    <source>
        <dbReference type="Google" id="ProtNLM"/>
    </source>
</evidence>
<dbReference type="SUPFAM" id="SSF54236">
    <property type="entry name" value="Ubiquitin-like"/>
    <property type="match status" value="1"/>
</dbReference>
<dbReference type="PROSITE" id="PS50200">
    <property type="entry name" value="RA"/>
    <property type="match status" value="1"/>
</dbReference>
<dbReference type="Pfam" id="PF21989">
    <property type="entry name" value="RA_2"/>
    <property type="match status" value="1"/>
</dbReference>
<feature type="region of interest" description="Disordered" evidence="1">
    <location>
        <begin position="1045"/>
        <end position="1074"/>
    </location>
</feature>
<dbReference type="InterPro" id="IPR000299">
    <property type="entry name" value="FERM_domain"/>
</dbReference>
<evidence type="ECO:0000256" key="1">
    <source>
        <dbReference type="SAM" id="MobiDB-lite"/>
    </source>
</evidence>
<dbReference type="InterPro" id="IPR029071">
    <property type="entry name" value="Ubiquitin-like_domsf"/>
</dbReference>
<evidence type="ECO:0000259" key="5">
    <source>
        <dbReference type="PROSITE" id="PS50200"/>
    </source>
</evidence>
<dbReference type="InterPro" id="IPR001478">
    <property type="entry name" value="PDZ"/>
</dbReference>
<dbReference type="PROSITE" id="PS50020">
    <property type="entry name" value="WW_DOMAIN_2"/>
    <property type="match status" value="1"/>
</dbReference>
<evidence type="ECO:0000313" key="6">
    <source>
        <dbReference type="EMBL" id="CAH2085040.1"/>
    </source>
</evidence>
<dbReference type="InterPro" id="IPR001202">
    <property type="entry name" value="WW_dom"/>
</dbReference>
<dbReference type="InterPro" id="IPR000159">
    <property type="entry name" value="RA_dom"/>
</dbReference>
<accession>A0AAU9TJY0</accession>
<dbReference type="Gene3D" id="3.10.20.90">
    <property type="entry name" value="Phosphatidylinositol 3-kinase Catalytic Subunit, Chain A, domain 1"/>
    <property type="match status" value="1"/>
</dbReference>
<dbReference type="InterPro" id="IPR036034">
    <property type="entry name" value="PDZ_sf"/>
</dbReference>
<dbReference type="PROSITE" id="PS50057">
    <property type="entry name" value="FERM_3"/>
    <property type="match status" value="1"/>
</dbReference>
<dbReference type="SMART" id="SM00456">
    <property type="entry name" value="WW"/>
    <property type="match status" value="1"/>
</dbReference>
<dbReference type="InterPro" id="IPR036020">
    <property type="entry name" value="WW_dom_sf"/>
</dbReference>
<dbReference type="PANTHER" id="PTHR46221">
    <property type="entry name" value="FERM AND PDZ DOMAIN-CONTAINING PROTEIN FAMILY MEMBER"/>
    <property type="match status" value="1"/>
</dbReference>
<feature type="compositionally biased region" description="Basic and acidic residues" evidence="1">
    <location>
        <begin position="1130"/>
        <end position="1142"/>
    </location>
</feature>
<evidence type="ECO:0000259" key="2">
    <source>
        <dbReference type="PROSITE" id="PS50020"/>
    </source>
</evidence>
<dbReference type="Pfam" id="PF00373">
    <property type="entry name" value="FERM_M"/>
    <property type="match status" value="1"/>
</dbReference>
<dbReference type="EMBL" id="CAKOGL010000003">
    <property type="protein sequence ID" value="CAH2085040.1"/>
    <property type="molecule type" value="Genomic_DNA"/>
</dbReference>
<keyword evidence="7" id="KW-1185">Reference proteome</keyword>
<dbReference type="InterPro" id="IPR035963">
    <property type="entry name" value="FERM_2"/>
</dbReference>
<feature type="domain" description="FERM" evidence="3">
    <location>
        <begin position="211"/>
        <end position="521"/>
    </location>
</feature>
<dbReference type="Pfam" id="PF00595">
    <property type="entry name" value="PDZ"/>
    <property type="match status" value="1"/>
</dbReference>
<organism evidence="6 7">
    <name type="scientific">Euphydryas editha</name>
    <name type="common">Edith's checkerspot</name>
    <dbReference type="NCBI Taxonomy" id="104508"/>
    <lineage>
        <taxon>Eukaryota</taxon>
        <taxon>Metazoa</taxon>
        <taxon>Ecdysozoa</taxon>
        <taxon>Arthropoda</taxon>
        <taxon>Hexapoda</taxon>
        <taxon>Insecta</taxon>
        <taxon>Pterygota</taxon>
        <taxon>Neoptera</taxon>
        <taxon>Endopterygota</taxon>
        <taxon>Lepidoptera</taxon>
        <taxon>Glossata</taxon>
        <taxon>Ditrysia</taxon>
        <taxon>Papilionoidea</taxon>
        <taxon>Nymphalidae</taxon>
        <taxon>Nymphalinae</taxon>
        <taxon>Euphydryas</taxon>
    </lineage>
</organism>
<feature type="domain" description="WW" evidence="2">
    <location>
        <begin position="32"/>
        <end position="65"/>
    </location>
</feature>
<dbReference type="Gene3D" id="2.30.42.10">
    <property type="match status" value="1"/>
</dbReference>
<evidence type="ECO:0000259" key="3">
    <source>
        <dbReference type="PROSITE" id="PS50057"/>
    </source>
</evidence>
<evidence type="ECO:0000259" key="4">
    <source>
        <dbReference type="PROSITE" id="PS50106"/>
    </source>
</evidence>
<dbReference type="GO" id="GO:0007165">
    <property type="term" value="P:signal transduction"/>
    <property type="evidence" value="ECO:0007669"/>
    <property type="project" value="InterPro"/>
</dbReference>
<name>A0AAU9TJY0_EUPED</name>
<dbReference type="SUPFAM" id="SSF50729">
    <property type="entry name" value="PH domain-like"/>
    <property type="match status" value="1"/>
</dbReference>
<dbReference type="PANTHER" id="PTHR46221:SF3">
    <property type="entry name" value="FERM AND PDZ DOMAIN-CONTAINING PROTEIN 4"/>
    <property type="match status" value="1"/>
</dbReference>
<proteinExistence type="predicted"/>
<feature type="domain" description="Ras-associating" evidence="5">
    <location>
        <begin position="212"/>
        <end position="301"/>
    </location>
</feature>
<gene>
    <name evidence="6" type="ORF">EEDITHA_LOCUS1558</name>
</gene>
<dbReference type="SUPFAM" id="SSF50156">
    <property type="entry name" value="PDZ domain-like"/>
    <property type="match status" value="1"/>
</dbReference>
<dbReference type="SMART" id="SM00295">
    <property type="entry name" value="B41"/>
    <property type="match status" value="1"/>
</dbReference>
<dbReference type="Gene3D" id="2.20.70.10">
    <property type="match status" value="1"/>
</dbReference>
<sequence>METLPNHITRTASWLPPVESWPVKEGDSPQEDDLPYGWEQALDSRGKSYYINHVNKTTTYVAPEGLSCESPPAPRDVVLERDPDLGFGFVAGSEKPVLVRFVTDNSPSVGKLEPGDQILGVNGEDVSAAAREHVISAVRACAERVTLRVCQPARSGNLARRSAFLSAAKRARLRARPPRVRFADSVQLNGAPMYPPSAFSLGDLCLPPMANVLKVFLENGQTKSFKYDTTTTVADVVTSLKDKLCITAEEHFSLVVEHVKSLRRNKLTLLDPKESLARIAARPGSHKMRCLFRIVFMPSSAAELAQRDLAALDYLYLQCCNDVAQDRFAPELQPDVALRLAALHIHQHALAHNMSPAKLTVKAVEREFGLERFVPSSLLESMKRKELRRLVAHFLKLNAQMTGSQRQLTQLQAKLHYLDIVAGLPSYGAKCFSSSRPERVLLVSPRFGLSQIVGRSNSVPQSIASLEEVESVRVKSEWSGSADVAVFLRRDRVLALLMDERDAAEMPLVIAGYYRLATGRELNIELEREPITEDIAPPYLSQHNVVPAKWSYLHYDDPLLIAKKHFAIFSMPPPYHSTPDQSKTSLDTNMNTSIANRNHSNSSSPVVGYGQKQGIVSHEVNFDKCKKNEDFRLFDPNDACYLDDGMGFDLQSVLSMELLENASNPRIVEAKNEEVLRRVAEMQKLVENSEQYLTENCDVYNDIGYNGVLRDELVGKETCVDNLESDTESINSRMSAADDAPGILKHSDSLLLLTETINQGLNGLSVTETEKEYSGNDLTKRESQGLSAILNNCGLTDALLALNNDVAYSESDNDSSYTPTSSPIRKHQNKATNKIVRTSFGLHSPDATLDTKESNLKEYLKQLREKSNREENAAEFPLYYQENIVENDPELIDLTLIPPPQTPDELDCATQVPQILPVVPPSFADDKDTEQDNVPKSNELEEFIANVTVQPPTVKITPAIELTPEEIMSYIIPPPPGSNSSTLDRDQASYVNQNVCETKNEHNSSNDIKRPNGDVTRGILSVSEIRSMFAAKSLSDARNSLLLKDKNKCQSKSDSPKNKRKSLSGDKQANGNAHIIEYPTVERKGMFSCCSKDKNKSDDSNDETEKIEGHIQNSDSMPDVCEIRPPPRRKSTEIKKPPERPPKTPPIPAPRPRSNSFTCANNELSSVEITNNHFSTLNNRKLNYKVVCEINEGIHNPPQLPPRIENKVLSPPPPLLLPPKKPPLPPVPSIEVLRMKNAQKLSPVRATERLASIGSPHFHRNLNTYRNLENESRLTDDESQSTKSSQNYSSMTLQNRHVRSNSETKNTILKNKDMSTALSLCSPQMNRRFSNRPDLLNGAPVHDKMFSPPLSERKAIRRDSASSTGKVQNHVRFKEDVVDDIPTPPSPPTVKFPEFQANNGHVSIENLLCKTEVAVDGLLQRLHQVAQKCSHQHAHGGGEDIDEVKFQRARSELTSCAVSLVGASRALVGALGAARAAPQALADCLAPLRRLADLAQALGRHTSSPLQTRNLVLRVHDVTAAFKDLAGAEMAQIIHEHNTKANQNQGQDTSSTLEGQLALRAECLANVLATLLRSLRVFSP</sequence>